<proteinExistence type="predicted"/>
<keyword evidence="2" id="KW-1185">Reference proteome</keyword>
<evidence type="ECO:0000313" key="2">
    <source>
        <dbReference type="Proteomes" id="UP000285112"/>
    </source>
</evidence>
<evidence type="ECO:0000313" key="1">
    <source>
        <dbReference type="EMBL" id="RJQ89105.1"/>
    </source>
</evidence>
<sequence length="177" mass="19350">MLANRPAAVAGLARLRRGAGKPVGSVQEILQYTMSEAFAPSGSADAPTAGEIAAHTSLTLYAVHQQSQRKRMHQRGWGLGRAVRQLHPQDFGEKPSPILLRFRTLGSTESVDELVHRLRGTVQLLRGQGQPLDYALLADELLLWQKPGGASTVRMRWGRGFYRTPAADTTDQTPDSP</sequence>
<dbReference type="AlphaFoldDB" id="A0A419I9L2"/>
<reference evidence="1 2" key="1">
    <citation type="submission" date="2018-09" db="EMBL/GenBank/DDBJ databases">
        <title>YIM PH 21725 draft genome.</title>
        <authorList>
            <person name="Miao C."/>
        </authorList>
    </citation>
    <scope>NUCLEOTIDE SEQUENCE [LARGE SCALE GENOMIC DNA]</scope>
    <source>
        <strain evidence="2">YIM PH21725</strain>
    </source>
</reference>
<gene>
    <name evidence="1" type="primary">casB</name>
    <name evidence="1" type="ORF">D5S19_05405</name>
</gene>
<protein>
    <submittedName>
        <fullName evidence="1">Type I-E CRISPR-associated protein Cse2/CasB</fullName>
    </submittedName>
</protein>
<dbReference type="InterPro" id="IPR038287">
    <property type="entry name" value="Cse2_sf"/>
</dbReference>
<dbReference type="Gene3D" id="1.10.520.40">
    <property type="entry name" value="CRISPR-associated protein Cse2"/>
    <property type="match status" value="1"/>
</dbReference>
<organism evidence="1 2">
    <name type="scientific">Amycolatopsis panacis</name>
    <dbReference type="NCBI Taxonomy" id="2340917"/>
    <lineage>
        <taxon>Bacteria</taxon>
        <taxon>Bacillati</taxon>
        <taxon>Actinomycetota</taxon>
        <taxon>Actinomycetes</taxon>
        <taxon>Pseudonocardiales</taxon>
        <taxon>Pseudonocardiaceae</taxon>
        <taxon>Amycolatopsis</taxon>
    </lineage>
</organism>
<accession>A0A419I9L2</accession>
<dbReference type="OrthoDB" id="4808431at2"/>
<dbReference type="InterPro" id="IPR013382">
    <property type="entry name" value="CRISPR-assoc_prot_Cse2"/>
</dbReference>
<dbReference type="CDD" id="cd09731">
    <property type="entry name" value="Cse2_I-E"/>
    <property type="match status" value="1"/>
</dbReference>
<dbReference type="Proteomes" id="UP000285112">
    <property type="component" value="Unassembled WGS sequence"/>
</dbReference>
<dbReference type="NCBIfam" id="TIGR02548">
    <property type="entry name" value="casB_cse2"/>
    <property type="match status" value="1"/>
</dbReference>
<name>A0A419I9L2_9PSEU</name>
<comment type="caution">
    <text evidence="1">The sequence shown here is derived from an EMBL/GenBank/DDBJ whole genome shotgun (WGS) entry which is preliminary data.</text>
</comment>
<dbReference type="EMBL" id="QZFV01000061">
    <property type="protein sequence ID" value="RJQ89105.1"/>
    <property type="molecule type" value="Genomic_DNA"/>
</dbReference>
<dbReference type="Pfam" id="PF09485">
    <property type="entry name" value="CRISPR_Cse2"/>
    <property type="match status" value="1"/>
</dbReference>